<dbReference type="Proteomes" id="UP000434957">
    <property type="component" value="Unassembled WGS sequence"/>
</dbReference>
<reference evidence="2 3" key="1">
    <citation type="submission" date="2018-08" db="EMBL/GenBank/DDBJ databases">
        <title>Genomic investigation of the strawberry pathogen Phytophthora fragariae indicates pathogenicity is determined by transcriptional variation in three key races.</title>
        <authorList>
            <person name="Adams T.M."/>
            <person name="Armitage A.D."/>
            <person name="Sobczyk M.K."/>
            <person name="Bates H.J."/>
            <person name="Dunwell J.M."/>
            <person name="Nellist C.F."/>
            <person name="Harrison R.J."/>
        </authorList>
    </citation>
    <scope>NUCLEOTIDE SEQUENCE [LARGE SCALE GENOMIC DNA]</scope>
    <source>
        <strain evidence="2 3">SCRP333</strain>
    </source>
</reference>
<sequence>MLCNGALPWFPWLFTASGCGILMSMIRNRMGAGSPECIRDDPHLCALPSPYRFPIIACSASCTAAAGIVHRNDCR</sequence>
<dbReference type="EMBL" id="QXFT01002900">
    <property type="protein sequence ID" value="KAE9291737.1"/>
    <property type="molecule type" value="Genomic_DNA"/>
</dbReference>
<accession>A0A6A4CIF2</accession>
<feature type="signal peptide" evidence="1">
    <location>
        <begin position="1"/>
        <end position="18"/>
    </location>
</feature>
<keyword evidence="3" id="KW-1185">Reference proteome</keyword>
<name>A0A6A4CIF2_9STRA</name>
<dbReference type="AlphaFoldDB" id="A0A6A4CIF2"/>
<feature type="chain" id="PRO_5025381367" description="Secreted protein" evidence="1">
    <location>
        <begin position="19"/>
        <end position="75"/>
    </location>
</feature>
<protein>
    <recommendedName>
        <fullName evidence="4">Secreted protein</fullName>
    </recommendedName>
</protein>
<evidence type="ECO:0000313" key="2">
    <source>
        <dbReference type="EMBL" id="KAE9291737.1"/>
    </source>
</evidence>
<evidence type="ECO:0000313" key="3">
    <source>
        <dbReference type="Proteomes" id="UP000434957"/>
    </source>
</evidence>
<evidence type="ECO:0000256" key="1">
    <source>
        <dbReference type="SAM" id="SignalP"/>
    </source>
</evidence>
<gene>
    <name evidence="2" type="ORF">PR003_g24950</name>
</gene>
<organism evidence="2 3">
    <name type="scientific">Phytophthora rubi</name>
    <dbReference type="NCBI Taxonomy" id="129364"/>
    <lineage>
        <taxon>Eukaryota</taxon>
        <taxon>Sar</taxon>
        <taxon>Stramenopiles</taxon>
        <taxon>Oomycota</taxon>
        <taxon>Peronosporomycetes</taxon>
        <taxon>Peronosporales</taxon>
        <taxon>Peronosporaceae</taxon>
        <taxon>Phytophthora</taxon>
    </lineage>
</organism>
<keyword evidence="1" id="KW-0732">Signal</keyword>
<comment type="caution">
    <text evidence="2">The sequence shown here is derived from an EMBL/GenBank/DDBJ whole genome shotgun (WGS) entry which is preliminary data.</text>
</comment>
<proteinExistence type="predicted"/>
<evidence type="ECO:0008006" key="4">
    <source>
        <dbReference type="Google" id="ProtNLM"/>
    </source>
</evidence>